<feature type="transmembrane region" description="Helical" evidence="6">
    <location>
        <begin position="167"/>
        <end position="191"/>
    </location>
</feature>
<evidence type="ECO:0000256" key="3">
    <source>
        <dbReference type="ARBA" id="ARBA00022692"/>
    </source>
</evidence>
<evidence type="ECO:0000256" key="2">
    <source>
        <dbReference type="ARBA" id="ARBA00022475"/>
    </source>
</evidence>
<feature type="transmembrane region" description="Helical" evidence="6">
    <location>
        <begin position="20"/>
        <end position="47"/>
    </location>
</feature>
<evidence type="ECO:0000313" key="7">
    <source>
        <dbReference type="EMBL" id="MYN02595.1"/>
    </source>
</evidence>
<evidence type="ECO:0000256" key="1">
    <source>
        <dbReference type="ARBA" id="ARBA00004651"/>
    </source>
</evidence>
<feature type="transmembrane region" description="Helical" evidence="6">
    <location>
        <begin position="386"/>
        <end position="406"/>
    </location>
</feature>
<name>A0A6N9HIH5_9BURK</name>
<dbReference type="GO" id="GO:0005886">
    <property type="term" value="C:plasma membrane"/>
    <property type="evidence" value="ECO:0007669"/>
    <property type="project" value="UniProtKB-SubCell"/>
</dbReference>
<feature type="transmembrane region" description="Helical" evidence="6">
    <location>
        <begin position="320"/>
        <end position="340"/>
    </location>
</feature>
<feature type="transmembrane region" description="Helical" evidence="6">
    <location>
        <begin position="291"/>
        <end position="308"/>
    </location>
</feature>
<dbReference type="Pfam" id="PF07690">
    <property type="entry name" value="MFS_1"/>
    <property type="match status" value="1"/>
</dbReference>
<comment type="subcellular location">
    <subcellularLocation>
        <location evidence="1">Cell membrane</location>
        <topology evidence="1">Multi-pass membrane protein</topology>
    </subcellularLocation>
</comment>
<dbReference type="InterPro" id="IPR036259">
    <property type="entry name" value="MFS_trans_sf"/>
</dbReference>
<feature type="transmembrane region" description="Helical" evidence="6">
    <location>
        <begin position="256"/>
        <end position="279"/>
    </location>
</feature>
<feature type="transmembrane region" description="Helical" evidence="6">
    <location>
        <begin position="228"/>
        <end position="250"/>
    </location>
</feature>
<dbReference type="PANTHER" id="PTHR23513:SF6">
    <property type="entry name" value="MAJOR FACILITATOR SUPERFAMILY ASSOCIATED DOMAIN-CONTAINING PROTEIN"/>
    <property type="match status" value="1"/>
</dbReference>
<sequence>MYSAFRRDALLNDPAFRLYWLSSIISGSGAYVGALALPLCSVLLLHATPAQMGLASAFQAIPFAILALPAGVWLDRSRKRPILVACKIAQTLSLASIPAAWALGVLSMPWIYVVCAVQGCCSVLGGGAEQILLTRIVGRDKLIDAQSRLTLTDSVARLVAPGLGGLLVQWVTAPFALVINALGFAASALLLRRVPIEEPLPPPSDKHPLRDVQEGLLFIWRQPLLRTLAWTAAAWHLLFYGYAALCTLYMLRELKLNAGTLGAVQVLGGMGVLASGLLLKPLTRRVGQGNAALLGMVVTTAGFVAMPLLRPEMLGNQGVTVAACALLTFFFDCGVMMYFMPYIALRQQVTPDEFLGRMTSSMRFLTIAIAPLGALAAGYAGEHLGIRAALGWIGAGGVVLAVAAASSRTLRAPPARPQA</sequence>
<keyword evidence="5 6" id="KW-0472">Membrane</keyword>
<feature type="transmembrane region" description="Helical" evidence="6">
    <location>
        <begin position="361"/>
        <end position="380"/>
    </location>
</feature>
<dbReference type="AlphaFoldDB" id="A0A6N9HIH5"/>
<keyword evidence="2" id="KW-1003">Cell membrane</keyword>
<gene>
    <name evidence="7" type="ORF">GTP41_10840</name>
</gene>
<dbReference type="Proteomes" id="UP000448575">
    <property type="component" value="Unassembled WGS sequence"/>
</dbReference>
<keyword evidence="4 6" id="KW-1133">Transmembrane helix</keyword>
<evidence type="ECO:0000256" key="6">
    <source>
        <dbReference type="SAM" id="Phobius"/>
    </source>
</evidence>
<proteinExistence type="predicted"/>
<dbReference type="SUPFAM" id="SSF103473">
    <property type="entry name" value="MFS general substrate transporter"/>
    <property type="match status" value="1"/>
</dbReference>
<organism evidence="7 8">
    <name type="scientific">Pseudoduganella guangdongensis</name>
    <dbReference type="NCBI Taxonomy" id="2692179"/>
    <lineage>
        <taxon>Bacteria</taxon>
        <taxon>Pseudomonadati</taxon>
        <taxon>Pseudomonadota</taxon>
        <taxon>Betaproteobacteria</taxon>
        <taxon>Burkholderiales</taxon>
        <taxon>Oxalobacteraceae</taxon>
        <taxon>Telluria group</taxon>
        <taxon>Pseudoduganella</taxon>
    </lineage>
</organism>
<reference evidence="7 8" key="1">
    <citation type="submission" date="2019-12" db="EMBL/GenBank/DDBJ databases">
        <title>Novel species isolated from a subtropical stream in China.</title>
        <authorList>
            <person name="Lu H."/>
        </authorList>
    </citation>
    <scope>NUCLEOTIDE SEQUENCE [LARGE SCALE GENOMIC DNA]</scope>
    <source>
        <strain evidence="7 8">DS3</strain>
    </source>
</reference>
<feature type="transmembrane region" description="Helical" evidence="6">
    <location>
        <begin position="53"/>
        <end position="74"/>
    </location>
</feature>
<dbReference type="RefSeq" id="WP_161025604.1">
    <property type="nucleotide sequence ID" value="NZ_WWCJ01000007.1"/>
</dbReference>
<evidence type="ECO:0000256" key="4">
    <source>
        <dbReference type="ARBA" id="ARBA00022989"/>
    </source>
</evidence>
<dbReference type="CDD" id="cd06173">
    <property type="entry name" value="MFS_MefA_like"/>
    <property type="match status" value="1"/>
</dbReference>
<dbReference type="EMBL" id="WWCJ01000007">
    <property type="protein sequence ID" value="MYN02595.1"/>
    <property type="molecule type" value="Genomic_DNA"/>
</dbReference>
<dbReference type="PANTHER" id="PTHR23513">
    <property type="entry name" value="INTEGRAL MEMBRANE EFFLUX PROTEIN-RELATED"/>
    <property type="match status" value="1"/>
</dbReference>
<evidence type="ECO:0000256" key="5">
    <source>
        <dbReference type="ARBA" id="ARBA00023136"/>
    </source>
</evidence>
<comment type="caution">
    <text evidence="7">The sequence shown here is derived from an EMBL/GenBank/DDBJ whole genome shotgun (WGS) entry which is preliminary data.</text>
</comment>
<accession>A0A6N9HIH5</accession>
<dbReference type="InterPro" id="IPR011701">
    <property type="entry name" value="MFS"/>
</dbReference>
<evidence type="ECO:0000313" key="8">
    <source>
        <dbReference type="Proteomes" id="UP000448575"/>
    </source>
</evidence>
<keyword evidence="3 6" id="KW-0812">Transmembrane</keyword>
<dbReference type="GO" id="GO:0022857">
    <property type="term" value="F:transmembrane transporter activity"/>
    <property type="evidence" value="ECO:0007669"/>
    <property type="project" value="InterPro"/>
</dbReference>
<dbReference type="Gene3D" id="1.20.1250.20">
    <property type="entry name" value="MFS general substrate transporter like domains"/>
    <property type="match status" value="1"/>
</dbReference>
<protein>
    <submittedName>
        <fullName evidence="7">MFS transporter</fullName>
    </submittedName>
</protein>
<keyword evidence="8" id="KW-1185">Reference proteome</keyword>